<protein>
    <recommendedName>
        <fullName evidence="12">Cysteine--tRNA ligase</fullName>
        <ecNumber evidence="12">6.1.1.16</ecNumber>
    </recommendedName>
    <alternativeName>
        <fullName evidence="12">Cysteinyl-tRNA synthetase</fullName>
        <shortName evidence="12">CysRS</shortName>
    </alternativeName>
</protein>
<evidence type="ECO:0000256" key="1">
    <source>
        <dbReference type="ARBA" id="ARBA00004496"/>
    </source>
</evidence>
<dbReference type="HAMAP" id="MF_00041">
    <property type="entry name" value="Cys_tRNA_synth"/>
    <property type="match status" value="1"/>
</dbReference>
<dbReference type="InterPro" id="IPR032678">
    <property type="entry name" value="tRNA-synt_1_cat_dom"/>
</dbReference>
<evidence type="ECO:0000313" key="15">
    <source>
        <dbReference type="Proteomes" id="UP000256779"/>
    </source>
</evidence>
<evidence type="ECO:0000259" key="13">
    <source>
        <dbReference type="SMART" id="SM00840"/>
    </source>
</evidence>
<dbReference type="SUPFAM" id="SSF47323">
    <property type="entry name" value="Anticodon-binding domain of a subclass of class I aminoacyl-tRNA synthetases"/>
    <property type="match status" value="1"/>
</dbReference>
<dbReference type="RefSeq" id="WP_185148288.1">
    <property type="nucleotide sequence ID" value="NZ_QREG01000003.1"/>
</dbReference>
<evidence type="ECO:0000256" key="5">
    <source>
        <dbReference type="ARBA" id="ARBA00022598"/>
    </source>
</evidence>
<accession>A0A3D9L662</accession>
<feature type="binding site" evidence="12">
    <location>
        <position position="223"/>
    </location>
    <ligand>
        <name>Zn(2+)</name>
        <dbReference type="ChEBI" id="CHEBI:29105"/>
    </ligand>
</feature>
<comment type="catalytic activity">
    <reaction evidence="12">
        <text>tRNA(Cys) + L-cysteine + ATP = L-cysteinyl-tRNA(Cys) + AMP + diphosphate</text>
        <dbReference type="Rhea" id="RHEA:17773"/>
        <dbReference type="Rhea" id="RHEA-COMP:9661"/>
        <dbReference type="Rhea" id="RHEA-COMP:9679"/>
        <dbReference type="ChEBI" id="CHEBI:30616"/>
        <dbReference type="ChEBI" id="CHEBI:33019"/>
        <dbReference type="ChEBI" id="CHEBI:35235"/>
        <dbReference type="ChEBI" id="CHEBI:78442"/>
        <dbReference type="ChEBI" id="CHEBI:78517"/>
        <dbReference type="ChEBI" id="CHEBI:456215"/>
        <dbReference type="EC" id="6.1.1.16"/>
    </reaction>
</comment>
<dbReference type="InterPro" id="IPR024909">
    <property type="entry name" value="Cys-tRNA/MSH_ligase"/>
</dbReference>
<keyword evidence="8 12" id="KW-0862">Zinc</keyword>
<dbReference type="GO" id="GO:0004817">
    <property type="term" value="F:cysteine-tRNA ligase activity"/>
    <property type="evidence" value="ECO:0007669"/>
    <property type="project" value="UniProtKB-UniRule"/>
</dbReference>
<name>A0A3D9L662_MARFU</name>
<evidence type="ECO:0000256" key="6">
    <source>
        <dbReference type="ARBA" id="ARBA00022723"/>
    </source>
</evidence>
<dbReference type="InterPro" id="IPR015803">
    <property type="entry name" value="Cys-tRNA-ligase"/>
</dbReference>
<feature type="domain" description="Cysteinyl-tRNA synthetase class Ia DALR" evidence="13">
    <location>
        <begin position="375"/>
        <end position="447"/>
    </location>
</feature>
<keyword evidence="4 12" id="KW-0963">Cytoplasm</keyword>
<dbReference type="InterPro" id="IPR015273">
    <property type="entry name" value="Cys-tRNA-synt_Ia_DALR"/>
</dbReference>
<dbReference type="GO" id="GO:0006423">
    <property type="term" value="P:cysteinyl-tRNA aminoacylation"/>
    <property type="evidence" value="ECO:0007669"/>
    <property type="project" value="UniProtKB-UniRule"/>
</dbReference>
<dbReference type="PANTHER" id="PTHR10890:SF3">
    <property type="entry name" value="CYSTEINE--TRNA LIGASE, CYTOPLASMIC"/>
    <property type="match status" value="1"/>
</dbReference>
<dbReference type="GO" id="GO:0008270">
    <property type="term" value="F:zinc ion binding"/>
    <property type="evidence" value="ECO:0007669"/>
    <property type="project" value="UniProtKB-UniRule"/>
</dbReference>
<evidence type="ECO:0000256" key="10">
    <source>
        <dbReference type="ARBA" id="ARBA00022917"/>
    </source>
</evidence>
<dbReference type="EC" id="6.1.1.16" evidence="12"/>
<keyword evidence="5 12" id="KW-0436">Ligase</keyword>
<dbReference type="SMART" id="SM00840">
    <property type="entry name" value="DALR_2"/>
    <property type="match status" value="1"/>
</dbReference>
<feature type="binding site" evidence="12">
    <location>
        <position position="252"/>
    </location>
    <ligand>
        <name>Zn(2+)</name>
        <dbReference type="ChEBI" id="CHEBI:29105"/>
    </ligand>
</feature>
<dbReference type="Pfam" id="PF09190">
    <property type="entry name" value="DALR_2"/>
    <property type="match status" value="1"/>
</dbReference>
<evidence type="ECO:0000256" key="11">
    <source>
        <dbReference type="ARBA" id="ARBA00023146"/>
    </source>
</evidence>
<feature type="short sequence motif" description="'HIGH' region" evidence="12">
    <location>
        <begin position="33"/>
        <end position="43"/>
    </location>
</feature>
<evidence type="ECO:0000256" key="2">
    <source>
        <dbReference type="ARBA" id="ARBA00005594"/>
    </source>
</evidence>
<dbReference type="PRINTS" id="PR00983">
    <property type="entry name" value="TRNASYNTHCYS"/>
</dbReference>
<reference evidence="14 15" key="1">
    <citation type="submission" date="2018-07" db="EMBL/GenBank/DDBJ databases">
        <title>Genomic Encyclopedia of Type Strains, Phase IV (KMG-IV): sequencing the most valuable type-strain genomes for metagenomic binning, comparative biology and taxonomic classification.</title>
        <authorList>
            <person name="Goeker M."/>
        </authorList>
    </citation>
    <scope>NUCLEOTIDE SEQUENCE [LARGE SCALE GENOMIC DNA]</scope>
    <source>
        <strain evidence="14 15">DSM 4134</strain>
    </source>
</reference>
<dbReference type="NCBIfam" id="TIGR00435">
    <property type="entry name" value="cysS"/>
    <property type="match status" value="1"/>
</dbReference>
<keyword evidence="6 12" id="KW-0479">Metal-binding</keyword>
<dbReference type="PANTHER" id="PTHR10890">
    <property type="entry name" value="CYSTEINYL-TRNA SYNTHETASE"/>
    <property type="match status" value="1"/>
</dbReference>
<evidence type="ECO:0000256" key="8">
    <source>
        <dbReference type="ARBA" id="ARBA00022833"/>
    </source>
</evidence>
<dbReference type="GO" id="GO:0005524">
    <property type="term" value="F:ATP binding"/>
    <property type="evidence" value="ECO:0007669"/>
    <property type="project" value="UniProtKB-UniRule"/>
</dbReference>
<sequence length="493" mass="56334">MIGKLRVVNSLTKQKEEFVPLNAPHVGMYVCGPTVYSDVHLGNVRTFISFDVIYRYLQFLGYKVRYVRNITDVGHLLDSGEDKISKKAKLENLEPMEIVQKYTNDFRQVMDTFNALPPDIEPTATGHLMEQIKMIQELLANGYAYESNGSIYFDISKYNEDRQYGKLSGRKTEDLLNQTRELDGQSDKRNPLDFALWKKAAPEHIMRWNTQWSDGFPGWHLECSVMSTKYLGEEFDIHGGGMDLKFPHHECEIAQNAGSTGKEGARYWLHTNMLTVNGQKMSKSLGNSFLPEQLITGNHELLERGYSPMTIRFFMLQSHYASTLDFSNEALNAAQKGYTKLANGLRLIKSYEYPQNAEGDLNQKQVDQINKICDNCHYAMNDDFNTALTIGHLFNLVKKINSIQTGQLKFTDIGEETFNRMKQTFIAFTEDVLGLKLESEISTDNLLEVILSEYKAAKESKDYDKVDELRAKLKAEGVIVKDMKSGVDWAFEE</sequence>
<evidence type="ECO:0000256" key="7">
    <source>
        <dbReference type="ARBA" id="ARBA00022741"/>
    </source>
</evidence>
<dbReference type="InterPro" id="IPR014729">
    <property type="entry name" value="Rossmann-like_a/b/a_fold"/>
</dbReference>
<feature type="binding site" evidence="12">
    <location>
        <position position="248"/>
    </location>
    <ligand>
        <name>Zn(2+)</name>
        <dbReference type="ChEBI" id="CHEBI:29105"/>
    </ligand>
</feature>
<dbReference type="CDD" id="cd00672">
    <property type="entry name" value="CysRS_core"/>
    <property type="match status" value="1"/>
</dbReference>
<comment type="similarity">
    <text evidence="2 12">Belongs to the class-I aminoacyl-tRNA synthetase family.</text>
</comment>
<dbReference type="GO" id="GO:0005829">
    <property type="term" value="C:cytosol"/>
    <property type="evidence" value="ECO:0007669"/>
    <property type="project" value="TreeGrafter"/>
</dbReference>
<dbReference type="Pfam" id="PF01406">
    <property type="entry name" value="tRNA-synt_1e"/>
    <property type="match status" value="1"/>
</dbReference>
<gene>
    <name evidence="12" type="primary">cysS</name>
    <name evidence="14" type="ORF">C7460_103174</name>
</gene>
<dbReference type="AlphaFoldDB" id="A0A3D9L662"/>
<comment type="subunit">
    <text evidence="3 12">Monomer.</text>
</comment>
<feature type="binding site" evidence="12">
    <location>
        <position position="283"/>
    </location>
    <ligand>
        <name>ATP</name>
        <dbReference type="ChEBI" id="CHEBI:30616"/>
    </ligand>
</feature>
<keyword evidence="10 12" id="KW-0648">Protein biosynthesis</keyword>
<feature type="binding site" evidence="12">
    <location>
        <position position="31"/>
    </location>
    <ligand>
        <name>Zn(2+)</name>
        <dbReference type="ChEBI" id="CHEBI:29105"/>
    </ligand>
</feature>
<dbReference type="Gene3D" id="1.20.120.1910">
    <property type="entry name" value="Cysteine-tRNA ligase, C-terminal anti-codon recognition domain"/>
    <property type="match status" value="1"/>
</dbReference>
<dbReference type="Gene3D" id="3.40.50.620">
    <property type="entry name" value="HUPs"/>
    <property type="match status" value="1"/>
</dbReference>
<evidence type="ECO:0000256" key="4">
    <source>
        <dbReference type="ARBA" id="ARBA00022490"/>
    </source>
</evidence>
<keyword evidence="9 12" id="KW-0067">ATP-binding</keyword>
<keyword evidence="15" id="KW-1185">Reference proteome</keyword>
<dbReference type="EMBL" id="QREG01000003">
    <property type="protein sequence ID" value="REE01657.1"/>
    <property type="molecule type" value="Genomic_DNA"/>
</dbReference>
<evidence type="ECO:0000313" key="14">
    <source>
        <dbReference type="EMBL" id="REE01657.1"/>
    </source>
</evidence>
<dbReference type="SUPFAM" id="SSF52374">
    <property type="entry name" value="Nucleotidylyl transferase"/>
    <property type="match status" value="1"/>
</dbReference>
<dbReference type="Proteomes" id="UP000256779">
    <property type="component" value="Unassembled WGS sequence"/>
</dbReference>
<keyword evidence="7 12" id="KW-0547">Nucleotide-binding</keyword>
<comment type="subcellular location">
    <subcellularLocation>
        <location evidence="1 12">Cytoplasm</location>
    </subcellularLocation>
</comment>
<evidence type="ECO:0000256" key="3">
    <source>
        <dbReference type="ARBA" id="ARBA00011245"/>
    </source>
</evidence>
<feature type="short sequence motif" description="'KMSKS' region" evidence="12">
    <location>
        <begin position="280"/>
        <end position="284"/>
    </location>
</feature>
<comment type="cofactor">
    <cofactor evidence="12">
        <name>Zn(2+)</name>
        <dbReference type="ChEBI" id="CHEBI:29105"/>
    </cofactor>
    <text evidence="12">Binds 1 zinc ion per subunit.</text>
</comment>
<organism evidence="14 15">
    <name type="scientific">Marinoscillum furvescens DSM 4134</name>
    <dbReference type="NCBI Taxonomy" id="1122208"/>
    <lineage>
        <taxon>Bacteria</taxon>
        <taxon>Pseudomonadati</taxon>
        <taxon>Bacteroidota</taxon>
        <taxon>Cytophagia</taxon>
        <taxon>Cytophagales</taxon>
        <taxon>Reichenbachiellaceae</taxon>
        <taxon>Marinoscillum</taxon>
    </lineage>
</organism>
<proteinExistence type="inferred from homology"/>
<evidence type="ECO:0000256" key="12">
    <source>
        <dbReference type="HAMAP-Rule" id="MF_00041"/>
    </source>
</evidence>
<evidence type="ECO:0000256" key="9">
    <source>
        <dbReference type="ARBA" id="ARBA00022840"/>
    </source>
</evidence>
<keyword evidence="11 12" id="KW-0030">Aminoacyl-tRNA synthetase</keyword>
<dbReference type="InterPro" id="IPR009080">
    <property type="entry name" value="tRNAsynth_Ia_anticodon-bd"/>
</dbReference>
<comment type="caution">
    <text evidence="14">The sequence shown here is derived from an EMBL/GenBank/DDBJ whole genome shotgun (WGS) entry which is preliminary data.</text>
</comment>